<gene>
    <name evidence="2" type="ORF">LCGC14_2232360</name>
</gene>
<protein>
    <submittedName>
        <fullName evidence="2">Uncharacterized protein</fullName>
    </submittedName>
</protein>
<evidence type="ECO:0000313" key="2">
    <source>
        <dbReference type="EMBL" id="KKL57744.1"/>
    </source>
</evidence>
<proteinExistence type="inferred from homology"/>
<reference evidence="2" key="1">
    <citation type="journal article" date="2015" name="Nature">
        <title>Complex archaea that bridge the gap between prokaryotes and eukaryotes.</title>
        <authorList>
            <person name="Spang A."/>
            <person name="Saw J.H."/>
            <person name="Jorgensen S.L."/>
            <person name="Zaremba-Niedzwiedzka K."/>
            <person name="Martijn J."/>
            <person name="Lind A.E."/>
            <person name="van Eijk R."/>
            <person name="Schleper C."/>
            <person name="Guy L."/>
            <person name="Ettema T.J."/>
        </authorList>
    </citation>
    <scope>NUCLEOTIDE SEQUENCE</scope>
</reference>
<dbReference type="AlphaFoldDB" id="A0A0F9D848"/>
<dbReference type="Pfam" id="PF01906">
    <property type="entry name" value="YbjQ_1"/>
    <property type="match status" value="1"/>
</dbReference>
<organism evidence="2">
    <name type="scientific">marine sediment metagenome</name>
    <dbReference type="NCBI Taxonomy" id="412755"/>
    <lineage>
        <taxon>unclassified sequences</taxon>
        <taxon>metagenomes</taxon>
        <taxon>ecological metagenomes</taxon>
    </lineage>
</organism>
<comment type="caution">
    <text evidence="2">The sequence shown here is derived from an EMBL/GenBank/DDBJ whole genome shotgun (WGS) entry which is preliminary data.</text>
</comment>
<dbReference type="PANTHER" id="PTHR34068">
    <property type="entry name" value="UPF0145 PROTEIN YBJQ"/>
    <property type="match status" value="1"/>
</dbReference>
<evidence type="ECO:0000256" key="1">
    <source>
        <dbReference type="ARBA" id="ARBA00010751"/>
    </source>
</evidence>
<dbReference type="HAMAP" id="MF_00338">
    <property type="entry name" value="UPF0145"/>
    <property type="match status" value="1"/>
</dbReference>
<name>A0A0F9D848_9ZZZZ</name>
<dbReference type="InterPro" id="IPR002765">
    <property type="entry name" value="UPF0145_YbjQ-like"/>
</dbReference>
<dbReference type="InterPro" id="IPR035439">
    <property type="entry name" value="UPF0145_dom_sf"/>
</dbReference>
<accession>A0A0F9D848</accession>
<dbReference type="EMBL" id="LAZR01030062">
    <property type="protein sequence ID" value="KKL57744.1"/>
    <property type="molecule type" value="Genomic_DNA"/>
</dbReference>
<dbReference type="PANTHER" id="PTHR34068:SF2">
    <property type="entry name" value="UPF0145 PROTEIN SCO3412"/>
    <property type="match status" value="1"/>
</dbReference>
<comment type="similarity">
    <text evidence="1">Belongs to the UPF0145 family.</text>
</comment>
<dbReference type="SUPFAM" id="SSF117782">
    <property type="entry name" value="YbjQ-like"/>
    <property type="match status" value="1"/>
</dbReference>
<sequence>MIVSTTDSIPGKEIKEILGISRGNVVRAKHIGKDIMASLKGIVGGEIEQYTELMTDARDQAFERMVTDAQKQGANAVINVRFVTSMIAQTMSELLAYGTAVRYE</sequence>
<dbReference type="Gene3D" id="3.30.110.70">
    <property type="entry name" value="Hypothetical protein apc22750. Chain B"/>
    <property type="match status" value="1"/>
</dbReference>